<keyword evidence="2" id="KW-0378">Hydrolase</keyword>
<evidence type="ECO:0000256" key="1">
    <source>
        <dbReference type="ARBA" id="ARBA00006738"/>
    </source>
</evidence>
<evidence type="ECO:0000313" key="3">
    <source>
        <dbReference type="Proteomes" id="UP000199054"/>
    </source>
</evidence>
<dbReference type="PANTHER" id="PTHR34039:SF1">
    <property type="entry name" value="UPF0102 PROTEIN YRAN"/>
    <property type="match status" value="1"/>
</dbReference>
<organism evidence="2 3">
    <name type="scientific">Paracoccus alcaliphilus</name>
    <dbReference type="NCBI Taxonomy" id="34002"/>
    <lineage>
        <taxon>Bacteria</taxon>
        <taxon>Pseudomonadati</taxon>
        <taxon>Pseudomonadota</taxon>
        <taxon>Alphaproteobacteria</taxon>
        <taxon>Rhodobacterales</taxon>
        <taxon>Paracoccaceae</taxon>
        <taxon>Paracoccus</taxon>
    </lineage>
</organism>
<gene>
    <name evidence="2" type="ORF">SAMN04489859_1001204</name>
</gene>
<accession>A0A1H8E5S0</accession>
<dbReference type="AlphaFoldDB" id="A0A1H8E5S0"/>
<dbReference type="InterPro" id="IPR011335">
    <property type="entry name" value="Restrct_endonuc-II-like"/>
</dbReference>
<dbReference type="InterPro" id="IPR011856">
    <property type="entry name" value="tRNA_endonuc-like_dom_sf"/>
</dbReference>
<dbReference type="PANTHER" id="PTHR34039">
    <property type="entry name" value="UPF0102 PROTEIN YRAN"/>
    <property type="match status" value="1"/>
</dbReference>
<protein>
    <submittedName>
        <fullName evidence="2">Putative endonuclease</fullName>
    </submittedName>
</protein>
<dbReference type="EMBL" id="FODE01000001">
    <property type="protein sequence ID" value="SEN14842.1"/>
    <property type="molecule type" value="Genomic_DNA"/>
</dbReference>
<dbReference type="SUPFAM" id="SSF52980">
    <property type="entry name" value="Restriction endonuclease-like"/>
    <property type="match status" value="1"/>
</dbReference>
<dbReference type="Pfam" id="PF02021">
    <property type="entry name" value="UPF0102"/>
    <property type="match status" value="1"/>
</dbReference>
<reference evidence="2 3" key="1">
    <citation type="submission" date="2016-10" db="EMBL/GenBank/DDBJ databases">
        <authorList>
            <person name="de Groot N.N."/>
        </authorList>
    </citation>
    <scope>NUCLEOTIDE SEQUENCE [LARGE SCALE GENOMIC DNA]</scope>
    <source>
        <strain evidence="2 3">DSM 8512</strain>
    </source>
</reference>
<dbReference type="GO" id="GO:0003676">
    <property type="term" value="F:nucleic acid binding"/>
    <property type="evidence" value="ECO:0007669"/>
    <property type="project" value="InterPro"/>
</dbReference>
<comment type="similarity">
    <text evidence="1">Belongs to the UPF0102 family.</text>
</comment>
<dbReference type="Gene3D" id="3.40.1350.10">
    <property type="match status" value="1"/>
</dbReference>
<dbReference type="Proteomes" id="UP000199054">
    <property type="component" value="Unassembled WGS sequence"/>
</dbReference>
<sequence>MGQHIREMDWQAGACAVPLPVRSAPSVARSARGHMAHLAGAMAEDQVLTKYLRSGYELVARRWRGQAGEIDLILRQGDCLVFVEVKRSSSHAAAAERLGRRQMNRICLAGCEFCGGQPGGQLTEMRFDVALVDGIGRIDVLENAFGADW</sequence>
<dbReference type="STRING" id="34002.SAMN04489859_1001204"/>
<keyword evidence="2" id="KW-0255">Endonuclease</keyword>
<keyword evidence="3" id="KW-1185">Reference proteome</keyword>
<dbReference type="GO" id="GO:0004519">
    <property type="term" value="F:endonuclease activity"/>
    <property type="evidence" value="ECO:0007669"/>
    <property type="project" value="UniProtKB-KW"/>
</dbReference>
<keyword evidence="2" id="KW-0540">Nuclease</keyword>
<evidence type="ECO:0000313" key="2">
    <source>
        <dbReference type="EMBL" id="SEN14842.1"/>
    </source>
</evidence>
<name>A0A1H8E5S0_9RHOB</name>
<proteinExistence type="inferred from homology"/>
<dbReference type="InterPro" id="IPR003509">
    <property type="entry name" value="UPF0102_YraN-like"/>
</dbReference>